<sequence>MTPLPHSACCVLQKHFILQNRLAFRDGRLSFGAISGLLSCDSAPYSIQATRKENIETECSSGELGPRPAATKAAHGAEEHPTAVLRQIFERLPLYPTPSTLQRVRRWLEESGLVANIPAPIIAVSGRTTSRITPDSEAILAYVTGLLQPSVSHPVDRHWARASLPELLLLLSRLRIPSHAKLETVLTLILRRGKLPTPGLHAWQKLHRVAGSTEGGDAGRESGDFPPLLPQLPFPALLPPLPTAFRLAQAMACLQVRSHEAWQQLADRHILSRPGQLLDHLTPDQITLLAAAFARAGYHPVQLFRSIADRLLPVVSELQPGSLARALHAFAILRHSDPQLTVALSHEVHCRTAGGGGYGASATSTPISASRSIAPGAAGGGGSVIIGSSTVGSGGSFLSRAGAALFGGNGGGRPDRAHRAPQFLIEDLVRLAEAAVQLGAGESAVRGQVGNGGGGTYGDGLGEQLLAVVAEEAEVAVTARMKVVLVAAPAPVPSEVPPADPDVPPPRVGPGEGPYDVGEAGGGGWGPRGSAAAGVYGELANVGPKFESEVSEQGLYDDSRELPAACTGSSSCSSDSVGHDGDGICSLAAEQLKPVLALLEALAVGGGAAAGGAAARAAHAIASRQLVPKLASLEPYMSPRHFVALLAALLPGPGAAALKQSAHPYPGPLPPQRCSSTSAVVASSSRRASALDGMGRSEKSRGESASPADQLTAVVKALCRRTDPRVFRSARCLLEAWHVLAAARAGGAEGTDDPRVTAQLMAPVFACVVRHVAMMGSAPEAARFIVSCALLSVYDKAALNAIAAPLVAALGGGGSRQPSHQHVGAGVRGGGIGTGGSMTRCRTTALAPSALAQLGWAVGQLGFAHSDLLAAIQNQALVLSTPSLSLNASLEPYSQWQPLYDTAVVGDDLRRGSGASPLAVAPAAATTAAAAAAAGLSSPPLLGPLELADVMWGLSVNQYRSQQGADIRQLYLRAASQGVVSIDDPRWLRLVHVHLLFLLGWAGGLGEAAAGQLRSGWFNALGYAWERQAVARKEHLAGSTGLPTDPDPAASTFRHGVTAAVRDLLRGGGIQVEGSGSGGGGGRRRGEWRLQPGFVWRM</sequence>
<evidence type="ECO:0000256" key="1">
    <source>
        <dbReference type="SAM" id="MobiDB-lite"/>
    </source>
</evidence>
<reference evidence="2 3" key="1">
    <citation type="journal article" date="2023" name="IScience">
        <title>Expanded male sex-determining region conserved during the evolution of homothallism in the green alga Volvox.</title>
        <authorList>
            <person name="Yamamoto K."/>
            <person name="Matsuzaki R."/>
            <person name="Mahakham W."/>
            <person name="Heman W."/>
            <person name="Sekimoto H."/>
            <person name="Kawachi M."/>
            <person name="Minakuchi Y."/>
            <person name="Toyoda A."/>
            <person name="Nozaki H."/>
        </authorList>
    </citation>
    <scope>NUCLEOTIDE SEQUENCE [LARGE SCALE GENOMIC DNA]</scope>
    <source>
        <strain evidence="2 3">NIES-4468</strain>
    </source>
</reference>
<keyword evidence="3" id="KW-1185">Reference proteome</keyword>
<feature type="compositionally biased region" description="Pro residues" evidence="1">
    <location>
        <begin position="493"/>
        <end position="508"/>
    </location>
</feature>
<protein>
    <submittedName>
        <fullName evidence="2">Uncharacterized protein</fullName>
    </submittedName>
</protein>
<proteinExistence type="predicted"/>
<organism evidence="2 3">
    <name type="scientific">Volvox africanus</name>
    <dbReference type="NCBI Taxonomy" id="51714"/>
    <lineage>
        <taxon>Eukaryota</taxon>
        <taxon>Viridiplantae</taxon>
        <taxon>Chlorophyta</taxon>
        <taxon>core chlorophytes</taxon>
        <taxon>Chlorophyceae</taxon>
        <taxon>CS clade</taxon>
        <taxon>Chlamydomonadales</taxon>
        <taxon>Volvocaceae</taxon>
        <taxon>Volvox</taxon>
    </lineage>
</organism>
<dbReference type="Proteomes" id="UP001165090">
    <property type="component" value="Unassembled WGS sequence"/>
</dbReference>
<evidence type="ECO:0000313" key="2">
    <source>
        <dbReference type="EMBL" id="GLI64561.1"/>
    </source>
</evidence>
<accession>A0ABQ5S3X5</accession>
<comment type="caution">
    <text evidence="2">The sequence shown here is derived from an EMBL/GenBank/DDBJ whole genome shotgun (WGS) entry which is preliminary data.</text>
</comment>
<feature type="region of interest" description="Disordered" evidence="1">
    <location>
        <begin position="686"/>
        <end position="707"/>
    </location>
</feature>
<gene>
    <name evidence="2" type="ORF">VaNZ11_007881</name>
</gene>
<evidence type="ECO:0000313" key="3">
    <source>
        <dbReference type="Proteomes" id="UP001165090"/>
    </source>
</evidence>
<feature type="non-terminal residue" evidence="2">
    <location>
        <position position="1098"/>
    </location>
</feature>
<feature type="region of interest" description="Disordered" evidence="1">
    <location>
        <begin position="493"/>
        <end position="512"/>
    </location>
</feature>
<name>A0ABQ5S3X5_9CHLO</name>
<dbReference type="EMBL" id="BSDZ01000020">
    <property type="protein sequence ID" value="GLI64561.1"/>
    <property type="molecule type" value="Genomic_DNA"/>
</dbReference>